<keyword evidence="2" id="KW-1185">Reference proteome</keyword>
<proteinExistence type="predicted"/>
<accession>A0A0C2MEJ2</accession>
<gene>
    <name evidence="1" type="ORF">RF11_09006</name>
</gene>
<organism evidence="1 2">
    <name type="scientific">Thelohanellus kitauei</name>
    <name type="common">Myxosporean</name>
    <dbReference type="NCBI Taxonomy" id="669202"/>
    <lineage>
        <taxon>Eukaryota</taxon>
        <taxon>Metazoa</taxon>
        <taxon>Cnidaria</taxon>
        <taxon>Myxozoa</taxon>
        <taxon>Myxosporea</taxon>
        <taxon>Bivalvulida</taxon>
        <taxon>Platysporina</taxon>
        <taxon>Myxobolidae</taxon>
        <taxon>Thelohanellus</taxon>
    </lineage>
</organism>
<name>A0A0C2MEJ2_THEKT</name>
<dbReference type="EMBL" id="JWZT01004873">
    <property type="protein sequence ID" value="KII62829.1"/>
    <property type="molecule type" value="Genomic_DNA"/>
</dbReference>
<reference evidence="1 2" key="1">
    <citation type="journal article" date="2014" name="Genome Biol. Evol.">
        <title>The genome of the myxosporean Thelohanellus kitauei shows adaptations to nutrient acquisition within its fish host.</title>
        <authorList>
            <person name="Yang Y."/>
            <person name="Xiong J."/>
            <person name="Zhou Z."/>
            <person name="Huo F."/>
            <person name="Miao W."/>
            <person name="Ran C."/>
            <person name="Liu Y."/>
            <person name="Zhang J."/>
            <person name="Feng J."/>
            <person name="Wang M."/>
            <person name="Wang M."/>
            <person name="Wang L."/>
            <person name="Yao B."/>
        </authorList>
    </citation>
    <scope>NUCLEOTIDE SEQUENCE [LARGE SCALE GENOMIC DNA]</scope>
    <source>
        <strain evidence="1">Wuqing</strain>
    </source>
</reference>
<sequence length="113" mass="13496">MHDAKVTQILYHRRHSRDRDFEIDNNKGSFRHMKDGIQIRSTILPMDIEGQRERKNADHVRRQWSILDYIELKKDIDTTFDDISETEVAEITGDLIHPTNEETYIERRESSNI</sequence>
<evidence type="ECO:0000313" key="1">
    <source>
        <dbReference type="EMBL" id="KII62829.1"/>
    </source>
</evidence>
<evidence type="ECO:0000313" key="2">
    <source>
        <dbReference type="Proteomes" id="UP000031668"/>
    </source>
</evidence>
<dbReference type="Proteomes" id="UP000031668">
    <property type="component" value="Unassembled WGS sequence"/>
</dbReference>
<protein>
    <submittedName>
        <fullName evidence="1">Uncharacterized protein</fullName>
    </submittedName>
</protein>
<comment type="caution">
    <text evidence="1">The sequence shown here is derived from an EMBL/GenBank/DDBJ whole genome shotgun (WGS) entry which is preliminary data.</text>
</comment>
<dbReference type="AlphaFoldDB" id="A0A0C2MEJ2"/>